<proteinExistence type="predicted"/>
<keyword evidence="3" id="KW-0804">Transcription</keyword>
<dbReference type="RefSeq" id="WP_035905471.1">
    <property type="nucleotide sequence ID" value="NZ_AVPK01000006.1"/>
</dbReference>
<dbReference type="eggNOG" id="COG1309">
    <property type="taxonomic scope" value="Bacteria"/>
</dbReference>
<feature type="domain" description="HTH tetR-type" evidence="5">
    <location>
        <begin position="9"/>
        <end position="69"/>
    </location>
</feature>
<evidence type="ECO:0000256" key="3">
    <source>
        <dbReference type="ARBA" id="ARBA00023163"/>
    </source>
</evidence>
<dbReference type="Gene3D" id="1.10.357.10">
    <property type="entry name" value="Tetracycline Repressor, domain 2"/>
    <property type="match status" value="1"/>
</dbReference>
<name>A0A0A0JIK2_9MICO</name>
<comment type="caution">
    <text evidence="6">The sequence shown here is derived from an EMBL/GenBank/DDBJ whole genome shotgun (WGS) entry which is preliminary data.</text>
</comment>
<dbReference type="EMBL" id="AVPK01000006">
    <property type="protein sequence ID" value="KGN37240.1"/>
    <property type="molecule type" value="Genomic_DNA"/>
</dbReference>
<organism evidence="6 7">
    <name type="scientific">Knoellia subterranea KCTC 19937</name>
    <dbReference type="NCBI Taxonomy" id="1385521"/>
    <lineage>
        <taxon>Bacteria</taxon>
        <taxon>Bacillati</taxon>
        <taxon>Actinomycetota</taxon>
        <taxon>Actinomycetes</taxon>
        <taxon>Micrococcales</taxon>
        <taxon>Intrasporangiaceae</taxon>
        <taxon>Knoellia</taxon>
    </lineage>
</organism>
<accession>A0A0A0JIK2</accession>
<protein>
    <recommendedName>
        <fullName evidence="5">HTH tetR-type domain-containing protein</fullName>
    </recommendedName>
</protein>
<feature type="DNA-binding region" description="H-T-H motif" evidence="4">
    <location>
        <begin position="32"/>
        <end position="51"/>
    </location>
</feature>
<evidence type="ECO:0000256" key="1">
    <source>
        <dbReference type="ARBA" id="ARBA00023015"/>
    </source>
</evidence>
<dbReference type="Pfam" id="PF00440">
    <property type="entry name" value="TetR_N"/>
    <property type="match status" value="1"/>
</dbReference>
<evidence type="ECO:0000313" key="7">
    <source>
        <dbReference type="Proteomes" id="UP000030011"/>
    </source>
</evidence>
<gene>
    <name evidence="6" type="ORF">N803_15495</name>
</gene>
<evidence type="ECO:0000313" key="6">
    <source>
        <dbReference type="EMBL" id="KGN37240.1"/>
    </source>
</evidence>
<keyword evidence="7" id="KW-1185">Reference proteome</keyword>
<dbReference type="AlphaFoldDB" id="A0A0A0JIK2"/>
<dbReference type="Proteomes" id="UP000030011">
    <property type="component" value="Unassembled WGS sequence"/>
</dbReference>
<keyword evidence="2 4" id="KW-0238">DNA-binding</keyword>
<evidence type="ECO:0000259" key="5">
    <source>
        <dbReference type="PROSITE" id="PS50977"/>
    </source>
</evidence>
<dbReference type="PANTHER" id="PTHR30055:SF234">
    <property type="entry name" value="HTH-TYPE TRANSCRIPTIONAL REGULATOR BETI"/>
    <property type="match status" value="1"/>
</dbReference>
<dbReference type="STRING" id="1385521.N803_15495"/>
<dbReference type="SUPFAM" id="SSF46689">
    <property type="entry name" value="Homeodomain-like"/>
    <property type="match status" value="1"/>
</dbReference>
<keyword evidence="1" id="KW-0805">Transcription regulation</keyword>
<dbReference type="GO" id="GO:0000976">
    <property type="term" value="F:transcription cis-regulatory region binding"/>
    <property type="evidence" value="ECO:0007669"/>
    <property type="project" value="TreeGrafter"/>
</dbReference>
<dbReference type="GO" id="GO:0003700">
    <property type="term" value="F:DNA-binding transcription factor activity"/>
    <property type="evidence" value="ECO:0007669"/>
    <property type="project" value="TreeGrafter"/>
</dbReference>
<dbReference type="PROSITE" id="PS50977">
    <property type="entry name" value="HTH_TETR_2"/>
    <property type="match status" value="1"/>
</dbReference>
<reference evidence="6 7" key="1">
    <citation type="submission" date="2013-08" db="EMBL/GenBank/DDBJ databases">
        <title>The genome sequence of Knoellia subterranea.</title>
        <authorList>
            <person name="Zhu W."/>
            <person name="Wang G."/>
        </authorList>
    </citation>
    <scope>NUCLEOTIDE SEQUENCE [LARGE SCALE GENOMIC DNA]</scope>
    <source>
        <strain evidence="6 7">KCTC 19937</strain>
    </source>
</reference>
<dbReference type="InterPro" id="IPR050109">
    <property type="entry name" value="HTH-type_TetR-like_transc_reg"/>
</dbReference>
<evidence type="ECO:0000256" key="2">
    <source>
        <dbReference type="ARBA" id="ARBA00023125"/>
    </source>
</evidence>
<evidence type="ECO:0000256" key="4">
    <source>
        <dbReference type="PROSITE-ProRule" id="PRU00335"/>
    </source>
</evidence>
<dbReference type="PANTHER" id="PTHR30055">
    <property type="entry name" value="HTH-TYPE TRANSCRIPTIONAL REGULATOR RUTR"/>
    <property type="match status" value="1"/>
</dbReference>
<dbReference type="InterPro" id="IPR001647">
    <property type="entry name" value="HTH_TetR"/>
</dbReference>
<sequence>MTSLDSRSTDSRTRIRDTALRLFAAQGGAATSLREVAREAGVAPGLVVHHFGGKDGLRAAVDEFVVDLFREAVDTVPLDGPADEVVAARDRAAAEMFDANPDAVDYLRRAVVTPDPGSEGLARLLVEETIRRTQTLRDHGIARSRIPVEEQAVAVLVRQLGTLLLQPALGRLWALAEAPSEVPTVKVRLQHTDT</sequence>
<dbReference type="PRINTS" id="PR00455">
    <property type="entry name" value="HTHTETR"/>
</dbReference>
<dbReference type="OrthoDB" id="3403733at2"/>
<dbReference type="InterPro" id="IPR009057">
    <property type="entry name" value="Homeodomain-like_sf"/>
</dbReference>